<dbReference type="CDD" id="cd02440">
    <property type="entry name" value="AdoMet_MTases"/>
    <property type="match status" value="1"/>
</dbReference>
<evidence type="ECO:0000256" key="2">
    <source>
        <dbReference type="ARBA" id="ARBA00005369"/>
    </source>
</evidence>
<evidence type="ECO:0000256" key="6">
    <source>
        <dbReference type="ARBA" id="ARBA00022691"/>
    </source>
</evidence>
<dbReference type="GO" id="GO:0004719">
    <property type="term" value="F:protein-L-isoaspartate (D-aspartate) O-methyltransferase activity"/>
    <property type="evidence" value="ECO:0007669"/>
    <property type="project" value="UniProtKB-UniRule"/>
</dbReference>
<keyword evidence="5 7" id="KW-0808">Transferase</keyword>
<reference evidence="8 9" key="1">
    <citation type="submission" date="2019-04" db="EMBL/GenBank/DDBJ databases">
        <title>Natronospirillum operosus gen. nov., sp. nov., a haloalkaliphilic satellite isolated from decaying biomass of laboratory culture of cyanobacterium Geitlerinema sp. and proposal of Natronospirillaceae fam. nov. and Saccharospirillaceae fam. nov.</title>
        <authorList>
            <person name="Kevbrin V."/>
            <person name="Boltyanskaya Y."/>
            <person name="Koziaeva V."/>
            <person name="Grouzdev D.S."/>
            <person name="Park M."/>
            <person name="Cho J."/>
        </authorList>
    </citation>
    <scope>NUCLEOTIDE SEQUENCE [LARGE SCALE GENOMIC DNA]</scope>
    <source>
        <strain evidence="8 9">G-116</strain>
    </source>
</reference>
<comment type="similarity">
    <text evidence="2 7">Belongs to the methyltransferase superfamily. L-isoaspartyl/D-aspartyl protein methyltransferase family.</text>
</comment>
<proteinExistence type="inferred from homology"/>
<dbReference type="OrthoDB" id="9772751at2"/>
<dbReference type="EMBL" id="SRMF01000001">
    <property type="protein sequence ID" value="TGG94939.1"/>
    <property type="molecule type" value="Genomic_DNA"/>
</dbReference>
<evidence type="ECO:0000256" key="5">
    <source>
        <dbReference type="ARBA" id="ARBA00022679"/>
    </source>
</evidence>
<evidence type="ECO:0000313" key="8">
    <source>
        <dbReference type="EMBL" id="TGG94939.1"/>
    </source>
</evidence>
<dbReference type="InterPro" id="IPR000682">
    <property type="entry name" value="PCMT"/>
</dbReference>
<keyword evidence="3 7" id="KW-0963">Cytoplasm</keyword>
<dbReference type="Gene3D" id="3.40.50.150">
    <property type="entry name" value="Vaccinia Virus protein VP39"/>
    <property type="match status" value="1"/>
</dbReference>
<name>A0A4Z0W8K9_9GAMM</name>
<accession>A0A4Z0W8K9</accession>
<feature type="active site" evidence="7">
    <location>
        <position position="62"/>
    </location>
</feature>
<keyword evidence="6 7" id="KW-0949">S-adenosyl-L-methionine</keyword>
<dbReference type="HAMAP" id="MF_00090">
    <property type="entry name" value="PIMT"/>
    <property type="match status" value="1"/>
</dbReference>
<dbReference type="Pfam" id="PF01135">
    <property type="entry name" value="PCMT"/>
    <property type="match status" value="1"/>
</dbReference>
<evidence type="ECO:0000256" key="7">
    <source>
        <dbReference type="HAMAP-Rule" id="MF_00090"/>
    </source>
</evidence>
<dbReference type="GO" id="GO:0005737">
    <property type="term" value="C:cytoplasm"/>
    <property type="evidence" value="ECO:0007669"/>
    <property type="project" value="UniProtKB-SubCell"/>
</dbReference>
<organism evidence="8 9">
    <name type="scientific">Natronospirillum operosum</name>
    <dbReference type="NCBI Taxonomy" id="2759953"/>
    <lineage>
        <taxon>Bacteria</taxon>
        <taxon>Pseudomonadati</taxon>
        <taxon>Pseudomonadota</taxon>
        <taxon>Gammaproteobacteria</taxon>
        <taxon>Oceanospirillales</taxon>
        <taxon>Natronospirillaceae</taxon>
        <taxon>Natronospirillum</taxon>
    </lineage>
</organism>
<keyword evidence="9" id="KW-1185">Reference proteome</keyword>
<evidence type="ECO:0000256" key="4">
    <source>
        <dbReference type="ARBA" id="ARBA00022603"/>
    </source>
</evidence>
<comment type="catalytic activity">
    <reaction evidence="7">
        <text>[protein]-L-isoaspartate + S-adenosyl-L-methionine = [protein]-L-isoaspartate alpha-methyl ester + S-adenosyl-L-homocysteine</text>
        <dbReference type="Rhea" id="RHEA:12705"/>
        <dbReference type="Rhea" id="RHEA-COMP:12143"/>
        <dbReference type="Rhea" id="RHEA-COMP:12144"/>
        <dbReference type="ChEBI" id="CHEBI:57856"/>
        <dbReference type="ChEBI" id="CHEBI:59789"/>
        <dbReference type="ChEBI" id="CHEBI:90596"/>
        <dbReference type="ChEBI" id="CHEBI:90598"/>
        <dbReference type="EC" id="2.1.1.77"/>
    </reaction>
</comment>
<dbReference type="Proteomes" id="UP000297475">
    <property type="component" value="Unassembled WGS sequence"/>
</dbReference>
<keyword evidence="4 7" id="KW-0489">Methyltransferase</keyword>
<dbReference type="RefSeq" id="WP_135480191.1">
    <property type="nucleotide sequence ID" value="NZ_SRMF01000001.1"/>
</dbReference>
<evidence type="ECO:0000313" key="9">
    <source>
        <dbReference type="Proteomes" id="UP000297475"/>
    </source>
</evidence>
<dbReference type="FunFam" id="3.40.50.150:FF:000010">
    <property type="entry name" value="Protein-L-isoaspartate O-methyltransferase"/>
    <property type="match status" value="1"/>
</dbReference>
<evidence type="ECO:0000256" key="1">
    <source>
        <dbReference type="ARBA" id="ARBA00004496"/>
    </source>
</evidence>
<comment type="subcellular location">
    <subcellularLocation>
        <location evidence="1 7">Cytoplasm</location>
    </subcellularLocation>
</comment>
<dbReference type="AlphaFoldDB" id="A0A4Z0W8K9"/>
<protein>
    <recommendedName>
        <fullName evidence="7">Protein-L-isoaspartate O-methyltransferase</fullName>
        <ecNumber evidence="7">2.1.1.77</ecNumber>
    </recommendedName>
    <alternativeName>
        <fullName evidence="7">L-isoaspartyl protein carboxyl methyltransferase</fullName>
    </alternativeName>
    <alternativeName>
        <fullName evidence="7">Protein L-isoaspartyl methyltransferase</fullName>
    </alternativeName>
    <alternativeName>
        <fullName evidence="7">Protein-beta-aspartate methyltransferase</fullName>
        <shortName evidence="7">PIMT</shortName>
    </alternativeName>
</protein>
<evidence type="ECO:0000256" key="3">
    <source>
        <dbReference type="ARBA" id="ARBA00022490"/>
    </source>
</evidence>
<sequence>MTALDKARQTMLDRHLRGRGISNRRVLAAMAEVPREEFVRPDQIHHAYADSPLPSAEGQTISQPFIVALMMSALHPEPHHTALDIGAGTGYAAAVLSRLTRQVYAIEYHASLTAAAEQRCRRLGYDNIEFRTGDGSLGWPDQAPFDSIHVAACAPSVPAALIDQLAADGRLLLPLGTASMPQKLVRLTRAGDALRRDELEHVRFVPLIEDST</sequence>
<dbReference type="SUPFAM" id="SSF53335">
    <property type="entry name" value="S-adenosyl-L-methionine-dependent methyltransferases"/>
    <property type="match status" value="1"/>
</dbReference>
<dbReference type="InterPro" id="IPR029063">
    <property type="entry name" value="SAM-dependent_MTases_sf"/>
</dbReference>
<dbReference type="PANTHER" id="PTHR11579:SF0">
    <property type="entry name" value="PROTEIN-L-ISOASPARTATE(D-ASPARTATE) O-METHYLTRANSFERASE"/>
    <property type="match status" value="1"/>
</dbReference>
<dbReference type="EC" id="2.1.1.77" evidence="7"/>
<dbReference type="GO" id="GO:0032259">
    <property type="term" value="P:methylation"/>
    <property type="evidence" value="ECO:0007669"/>
    <property type="project" value="UniProtKB-KW"/>
</dbReference>
<gene>
    <name evidence="7" type="primary">pcm</name>
    <name evidence="8" type="ORF">E4656_00465</name>
</gene>
<dbReference type="PANTHER" id="PTHR11579">
    <property type="entry name" value="PROTEIN-L-ISOASPARTATE O-METHYLTRANSFERASE"/>
    <property type="match status" value="1"/>
</dbReference>
<comment type="function">
    <text evidence="7">Catalyzes the methyl esterification of L-isoaspartyl residues in peptides and proteins that result from spontaneous decomposition of normal L-aspartyl and L-asparaginyl residues. It plays a role in the repair and/or degradation of damaged proteins.</text>
</comment>
<comment type="caution">
    <text evidence="8">The sequence shown here is derived from an EMBL/GenBank/DDBJ whole genome shotgun (WGS) entry which is preliminary data.</text>
</comment>
<dbReference type="GO" id="GO:0030091">
    <property type="term" value="P:protein repair"/>
    <property type="evidence" value="ECO:0007669"/>
    <property type="project" value="UniProtKB-UniRule"/>
</dbReference>
<dbReference type="PROSITE" id="PS01279">
    <property type="entry name" value="PCMT"/>
    <property type="match status" value="1"/>
</dbReference>